<dbReference type="SUPFAM" id="SSF52540">
    <property type="entry name" value="P-loop containing nucleoside triphosphate hydrolases"/>
    <property type="match status" value="1"/>
</dbReference>
<dbReference type="PANTHER" id="PTHR10039">
    <property type="entry name" value="AMELOGENIN"/>
    <property type="match status" value="1"/>
</dbReference>
<evidence type="ECO:0000256" key="1">
    <source>
        <dbReference type="ARBA" id="ARBA00022737"/>
    </source>
</evidence>
<keyword evidence="1" id="KW-0677">Repeat</keyword>
<evidence type="ECO:0000313" key="3">
    <source>
        <dbReference type="EMBL" id="KAF9482905.1"/>
    </source>
</evidence>
<accession>A0A9P6D4A0</accession>
<proteinExistence type="predicted"/>
<keyword evidence="4" id="KW-1185">Reference proteome</keyword>
<dbReference type="InterPro" id="IPR027417">
    <property type="entry name" value="P-loop_NTPase"/>
</dbReference>
<evidence type="ECO:0000313" key="4">
    <source>
        <dbReference type="Proteomes" id="UP000807469"/>
    </source>
</evidence>
<dbReference type="Pfam" id="PF24883">
    <property type="entry name" value="NPHP3_N"/>
    <property type="match status" value="1"/>
</dbReference>
<dbReference type="Gene3D" id="3.40.50.300">
    <property type="entry name" value="P-loop containing nucleotide triphosphate hydrolases"/>
    <property type="match status" value="1"/>
</dbReference>
<reference evidence="3" key="1">
    <citation type="submission" date="2020-11" db="EMBL/GenBank/DDBJ databases">
        <authorList>
            <consortium name="DOE Joint Genome Institute"/>
            <person name="Ahrendt S."/>
            <person name="Riley R."/>
            <person name="Andreopoulos W."/>
            <person name="Labutti K."/>
            <person name="Pangilinan J."/>
            <person name="Ruiz-Duenas F.J."/>
            <person name="Barrasa J.M."/>
            <person name="Sanchez-Garcia M."/>
            <person name="Camarero S."/>
            <person name="Miyauchi S."/>
            <person name="Serrano A."/>
            <person name="Linde D."/>
            <person name="Babiker R."/>
            <person name="Drula E."/>
            <person name="Ayuso-Fernandez I."/>
            <person name="Pacheco R."/>
            <person name="Padilla G."/>
            <person name="Ferreira P."/>
            <person name="Barriuso J."/>
            <person name="Kellner H."/>
            <person name="Castanera R."/>
            <person name="Alfaro M."/>
            <person name="Ramirez L."/>
            <person name="Pisabarro A.G."/>
            <person name="Kuo A."/>
            <person name="Tritt A."/>
            <person name="Lipzen A."/>
            <person name="He G."/>
            <person name="Yan M."/>
            <person name="Ng V."/>
            <person name="Cullen D."/>
            <person name="Martin F."/>
            <person name="Rosso M.-N."/>
            <person name="Henrissat B."/>
            <person name="Hibbett D."/>
            <person name="Martinez A.T."/>
            <person name="Grigoriev I.V."/>
        </authorList>
    </citation>
    <scope>NUCLEOTIDE SEQUENCE</scope>
    <source>
        <strain evidence="3">CIRM-BRFM 674</strain>
    </source>
</reference>
<dbReference type="EMBL" id="MU155160">
    <property type="protein sequence ID" value="KAF9482905.1"/>
    <property type="molecule type" value="Genomic_DNA"/>
</dbReference>
<name>A0A9P6D4A0_9AGAR</name>
<dbReference type="Proteomes" id="UP000807469">
    <property type="component" value="Unassembled WGS sequence"/>
</dbReference>
<dbReference type="OrthoDB" id="538223at2759"/>
<gene>
    <name evidence="3" type="ORF">BDN70DRAFT_874513</name>
</gene>
<comment type="caution">
    <text evidence="3">The sequence shown here is derived from an EMBL/GenBank/DDBJ whole genome shotgun (WGS) entry which is preliminary data.</text>
</comment>
<organism evidence="3 4">
    <name type="scientific">Pholiota conissans</name>
    <dbReference type="NCBI Taxonomy" id="109636"/>
    <lineage>
        <taxon>Eukaryota</taxon>
        <taxon>Fungi</taxon>
        <taxon>Dikarya</taxon>
        <taxon>Basidiomycota</taxon>
        <taxon>Agaricomycotina</taxon>
        <taxon>Agaricomycetes</taxon>
        <taxon>Agaricomycetidae</taxon>
        <taxon>Agaricales</taxon>
        <taxon>Agaricineae</taxon>
        <taxon>Strophariaceae</taxon>
        <taxon>Pholiota</taxon>
    </lineage>
</organism>
<evidence type="ECO:0000259" key="2">
    <source>
        <dbReference type="Pfam" id="PF24883"/>
    </source>
</evidence>
<dbReference type="AlphaFoldDB" id="A0A9P6D4A0"/>
<sequence>MYPERSPQVLSGAQGVTIYGGTFAAVGGDMHTHSSSSEPYGLKLLRENICQGAFHNAAERGDPPRCHPHTRIAIRKAMMEWIKASEADRKLILWLYGPAGAGKTAIEQSIAEQCEEEGLLAASFYFGRTAAGRSDSSRFAATLAYQLILSIHGVREHVITAIERDPVIFSRSLEVQMKALVVAPLRAALPSPTSQAQAIVVDGLDECGPNGEAQAKLLDVLVDVATSLRHIPIVFLLASRPEFEIRFAFNQEPLCSLMQGIFLDNNYRSNADIRMYLNDKFLAIQRKQCALGTKLPSQFPTETDMDSLVQKSSGQFIFAATVMKFIDFPRRHPEDRLNIILGLVNAGKETPFTSLDALYHHILSAVDDVPKVLEIFTLLILSDKSRGWSVERAEIRLGFEVQRVLMDLHSLVHVPLSTESNTKILHLHHASLHDFLLDRSRAREFFIDTRKGHIFLSTRYIHAIRNYPHDEPREDLQARISQFCFHSKSTQYCTEVANHLAAFDLRTLLEKITNPTDLYGSHWNEFFQCAENLGGTRSDILPRLQEEFYTFCIDRISRYPPAIRPSIPAILFNPNISESRMYFSILLDATESPEKLKELDRELLMLHERPIQFTNAINPAQMCGSSKFSLPPPPTFGLDVFWGPGDGIFFHKKDYFFYKLLEATRNASNNSIDLQDSYLALAKIAIKVLLPLPGKQRPDYIHPQQIPRSLSDFFTRIPRNLDFAQLVQIHALQYFNKCIVELSINYLKNYDSELLTHMHAMNMTSCMVCSRCPGVTFIEELSSSSLRVSESSELPKPSFVDNDEKWRIYQATGERLWRQIHKYGPPILY</sequence>
<protein>
    <recommendedName>
        <fullName evidence="2">Nephrocystin 3-like N-terminal domain-containing protein</fullName>
    </recommendedName>
</protein>
<feature type="domain" description="Nephrocystin 3-like N-terminal" evidence="2">
    <location>
        <begin position="77"/>
        <end position="240"/>
    </location>
</feature>
<dbReference type="InterPro" id="IPR056884">
    <property type="entry name" value="NPHP3-like_N"/>
</dbReference>